<dbReference type="Proteomes" id="UP000823388">
    <property type="component" value="Chromosome 3N"/>
</dbReference>
<dbReference type="AlphaFoldDB" id="A0A8T0U948"/>
<feature type="binding site" evidence="14">
    <location>
        <begin position="228"/>
        <end position="231"/>
    </location>
    <ligand>
        <name>ATP</name>
        <dbReference type="ChEBI" id="CHEBI:30616"/>
    </ligand>
</feature>
<evidence type="ECO:0000256" key="3">
    <source>
        <dbReference type="ARBA" id="ARBA00004496"/>
    </source>
</evidence>
<keyword evidence="18" id="KW-1185">Reference proteome</keyword>
<feature type="binding site" evidence="14">
    <location>
        <position position="358"/>
    </location>
    <ligand>
        <name>substrate</name>
    </ligand>
</feature>
<dbReference type="InterPro" id="IPR000023">
    <property type="entry name" value="Phosphofructokinase_dom"/>
</dbReference>
<keyword evidence="7 14" id="KW-0479">Metal-binding</keyword>
<comment type="caution">
    <text evidence="17">The sequence shown here is derived from an EMBL/GenBank/DDBJ whole genome shotgun (WGS) entry which is preliminary data.</text>
</comment>
<name>A0A8T0U948_PANVG</name>
<evidence type="ECO:0000256" key="8">
    <source>
        <dbReference type="ARBA" id="ARBA00022741"/>
    </source>
</evidence>
<feature type="domain" description="Phosphofructokinase" evidence="16">
    <location>
        <begin position="133"/>
        <end position="439"/>
    </location>
</feature>
<keyword evidence="12 14" id="KW-0324">Glycolysis</keyword>
<comment type="cofactor">
    <cofactor evidence="1 14">
        <name>Mg(2+)</name>
        <dbReference type="ChEBI" id="CHEBI:18420"/>
    </cofactor>
</comment>
<dbReference type="Pfam" id="PF00365">
    <property type="entry name" value="PFK"/>
    <property type="match status" value="1"/>
</dbReference>
<sequence length="540" mass="58325">METATVVVAPAPVAIAPTPQRKLMELKSSFAPAAKSSPARKPKQQAKKKLAGGSGGYVLEDVPHLTDYLPELKSYPNPLQDHPAYSVVKQYFVNPDDTVAKKIVVHKSSARGTHFRRAGPRQRVYFQPGEVTAAIVTCGGLCPGLNTVIRELVCGLHDMYGVTRVLGIEGGYKGFYARNTVELTPRSVNDIHKRGGTVLGTSRGGQDTAKIVDSIQDRGIDQVYIIGGDGTQKGAASIHEEVQRRGLKCAVVGVPKTIDNDIAVIDKSFGFDTAVEEAQRAINAAHVEAESAENGVGVVKLMGRNSGFIAMYATLASRDVDCCLIPESPFYLEGKGGLLEFVENRLRDNGHMVIVVAEGAGQDLIARSMHLADTHDASGNKVLLDVGLWLSQKIKEHFKRKPSFPITLKYIDPTYMIRAVPSNASDNVYCTLLAHSALHGAMAGYTGFTVAPVNGRHAYIPFYRITERQNKVVITDRMWARVLCSTNQPCFLTHEDVEGAAGQEEEEPHLPLVEGENALVVRSPSMCNGNGNGHLCSGAA</sequence>
<comment type="pathway">
    <text evidence="14">Carbohydrate degradation; glycolysis; D-glyceraldehyde 3-phosphate and glycerone phosphate from D-glucose: step 3/4.</text>
</comment>
<dbReference type="HAMAP" id="MF_01981">
    <property type="entry name" value="Phosphofructokinase_II_X"/>
    <property type="match status" value="1"/>
</dbReference>
<evidence type="ECO:0000256" key="12">
    <source>
        <dbReference type="ARBA" id="ARBA00023152"/>
    </source>
</evidence>
<feature type="binding site" evidence="14">
    <location>
        <begin position="415"/>
        <end position="418"/>
    </location>
    <ligand>
        <name>substrate</name>
    </ligand>
</feature>
<dbReference type="PRINTS" id="PR00476">
    <property type="entry name" value="PHFRCTKINASE"/>
</dbReference>
<evidence type="ECO:0000256" key="9">
    <source>
        <dbReference type="ARBA" id="ARBA00022777"/>
    </source>
</evidence>
<keyword evidence="8 14" id="KW-0547">Nucleotide-binding</keyword>
<reference evidence="17 18" key="1">
    <citation type="submission" date="2020-05" db="EMBL/GenBank/DDBJ databases">
        <title>WGS assembly of Panicum virgatum.</title>
        <authorList>
            <person name="Lovell J.T."/>
            <person name="Jenkins J."/>
            <person name="Shu S."/>
            <person name="Juenger T.E."/>
            <person name="Schmutz J."/>
        </authorList>
    </citation>
    <scope>NUCLEOTIDE SEQUENCE [LARGE SCALE GENOMIC DNA]</scope>
    <source>
        <strain evidence="18">cv. AP13</strain>
    </source>
</reference>
<feature type="binding site" evidence="14">
    <location>
        <begin position="257"/>
        <end position="259"/>
    </location>
    <ligand>
        <name>substrate</name>
    </ligand>
</feature>
<evidence type="ECO:0000313" key="17">
    <source>
        <dbReference type="EMBL" id="KAG2616869.1"/>
    </source>
</evidence>
<dbReference type="GO" id="GO:0006002">
    <property type="term" value="P:fructose 6-phosphate metabolic process"/>
    <property type="evidence" value="ECO:0007669"/>
    <property type="project" value="InterPro"/>
</dbReference>
<gene>
    <name evidence="14" type="primary">PFK</name>
    <name evidence="17" type="ORF">PVAP13_3NG176817</name>
</gene>
<dbReference type="GO" id="GO:0003872">
    <property type="term" value="F:6-phosphofructokinase activity"/>
    <property type="evidence" value="ECO:0007669"/>
    <property type="project" value="UniProtKB-UniRule"/>
</dbReference>
<evidence type="ECO:0000256" key="11">
    <source>
        <dbReference type="ARBA" id="ARBA00022842"/>
    </source>
</evidence>
<comment type="subunit">
    <text evidence="14">Homotetramer.</text>
</comment>
<evidence type="ECO:0000256" key="10">
    <source>
        <dbReference type="ARBA" id="ARBA00022840"/>
    </source>
</evidence>
<keyword evidence="5 14" id="KW-0021">Allosteric enzyme</keyword>
<feature type="binding site" evidence="14">
    <location>
        <position position="140"/>
    </location>
    <ligand>
        <name>ATP</name>
        <dbReference type="ChEBI" id="CHEBI:30616"/>
    </ligand>
</feature>
<comment type="subcellular location">
    <subcellularLocation>
        <location evidence="3 14">Cytoplasm</location>
    </subcellularLocation>
</comment>
<dbReference type="NCBIfam" id="NF005301">
    <property type="entry name" value="PRK06830.1"/>
    <property type="match status" value="1"/>
</dbReference>
<dbReference type="GO" id="GO:0005524">
    <property type="term" value="F:ATP binding"/>
    <property type="evidence" value="ECO:0007669"/>
    <property type="project" value="UniProtKB-KW"/>
</dbReference>
<feature type="binding site" evidence="14">
    <location>
        <begin position="203"/>
        <end position="204"/>
    </location>
    <ligand>
        <name>ATP</name>
        <dbReference type="ChEBI" id="CHEBI:30616"/>
    </ligand>
</feature>
<feature type="site" description="Important for substrate specificity; cannot use PPi as phosphoryl donor" evidence="14">
    <location>
        <position position="230"/>
    </location>
</feature>
<comment type="activity regulation">
    <text evidence="14">Allosterically activated by AMP.</text>
</comment>
<dbReference type="FunFam" id="3.40.50.460:FF:000018">
    <property type="entry name" value="Phosphofructokinase"/>
    <property type="match status" value="1"/>
</dbReference>
<dbReference type="InterPro" id="IPR012004">
    <property type="entry name" value="PyroP-dep_PFK_TP0108"/>
</dbReference>
<dbReference type="PANTHER" id="PTHR45770">
    <property type="entry name" value="ATP-DEPENDENT 6-PHOSPHOFRUCTOKINASE 1"/>
    <property type="match status" value="1"/>
</dbReference>
<keyword evidence="10 14" id="KW-0067">ATP-binding</keyword>
<evidence type="ECO:0000256" key="14">
    <source>
        <dbReference type="HAMAP-Rule" id="MF_03186"/>
    </source>
</evidence>
<dbReference type="InterPro" id="IPR035966">
    <property type="entry name" value="PKF_sf"/>
</dbReference>
<keyword evidence="11 14" id="KW-0460">Magnesium</keyword>
<dbReference type="InterPro" id="IPR022953">
    <property type="entry name" value="ATP_PFK"/>
</dbReference>
<keyword evidence="6 14" id="KW-0808">Transferase</keyword>
<protein>
    <recommendedName>
        <fullName evidence="14">ATP-dependent 6-phosphofructokinase</fullName>
        <shortName evidence="14">ATP-PFK</shortName>
        <shortName evidence="14">Phosphofructokinase</shortName>
        <ecNumber evidence="14">2.7.1.11</ecNumber>
    </recommendedName>
    <alternativeName>
        <fullName evidence="14">Phosphohexokinase</fullName>
    </alternativeName>
</protein>
<evidence type="ECO:0000256" key="1">
    <source>
        <dbReference type="ARBA" id="ARBA00001946"/>
    </source>
</evidence>
<feature type="region of interest" description="Disordered" evidence="15">
    <location>
        <begin position="29"/>
        <end position="52"/>
    </location>
</feature>
<proteinExistence type="inferred from homology"/>
<comment type="catalytic activity">
    <reaction evidence="13 14">
        <text>beta-D-fructose 6-phosphate + ATP = beta-D-fructose 1,6-bisphosphate + ADP + H(+)</text>
        <dbReference type="Rhea" id="RHEA:16109"/>
        <dbReference type="ChEBI" id="CHEBI:15378"/>
        <dbReference type="ChEBI" id="CHEBI:30616"/>
        <dbReference type="ChEBI" id="CHEBI:32966"/>
        <dbReference type="ChEBI" id="CHEBI:57634"/>
        <dbReference type="ChEBI" id="CHEBI:456216"/>
        <dbReference type="EC" id="2.7.1.11"/>
    </reaction>
</comment>
<keyword evidence="4 14" id="KW-0963">Cytoplasm</keyword>
<evidence type="ECO:0000313" key="18">
    <source>
        <dbReference type="Proteomes" id="UP000823388"/>
    </source>
</evidence>
<evidence type="ECO:0000256" key="6">
    <source>
        <dbReference type="ARBA" id="ARBA00022679"/>
    </source>
</evidence>
<dbReference type="InterPro" id="IPR050929">
    <property type="entry name" value="PFKA"/>
</dbReference>
<evidence type="ECO:0000256" key="15">
    <source>
        <dbReference type="SAM" id="MobiDB-lite"/>
    </source>
</evidence>
<accession>A0A8T0U948</accession>
<feature type="compositionally biased region" description="Basic residues" evidence="15">
    <location>
        <begin position="38"/>
        <end position="50"/>
    </location>
</feature>
<evidence type="ECO:0000256" key="2">
    <source>
        <dbReference type="ARBA" id="ARBA00002659"/>
    </source>
</evidence>
<dbReference type="OrthoDB" id="537915at2759"/>
<dbReference type="GO" id="GO:0005829">
    <property type="term" value="C:cytosol"/>
    <property type="evidence" value="ECO:0007669"/>
    <property type="project" value="UniProtKB-ARBA"/>
</dbReference>
<evidence type="ECO:0000256" key="4">
    <source>
        <dbReference type="ARBA" id="ARBA00022490"/>
    </source>
</evidence>
<evidence type="ECO:0000256" key="13">
    <source>
        <dbReference type="ARBA" id="ARBA00048070"/>
    </source>
</evidence>
<evidence type="ECO:0000256" key="5">
    <source>
        <dbReference type="ARBA" id="ARBA00022533"/>
    </source>
</evidence>
<comment type="function">
    <text evidence="2 14">Catalyzes the phosphorylation of D-fructose 6-phosphate to fructose 1,6-bisphosphate by ATP, the first committing step of glycolysis.</text>
</comment>
<dbReference type="EC" id="2.7.1.11" evidence="14"/>
<evidence type="ECO:0000259" key="16">
    <source>
        <dbReference type="Pfam" id="PF00365"/>
    </source>
</evidence>
<feature type="active site" description="Proton acceptor" evidence="14">
    <location>
        <position position="259"/>
    </location>
</feature>
<keyword evidence="9 14" id="KW-0418">Kinase</keyword>
<feature type="binding site" evidence="14">
    <location>
        <begin position="302"/>
        <end position="304"/>
    </location>
    <ligand>
        <name>substrate</name>
    </ligand>
</feature>
<comment type="similarity">
    <text evidence="14">Belongs to the phosphofructokinase type A (PFKA) family. PPi-dependent PFK group II subfamily. Atypical ATP-dependent clade 'X' sub-subfamily.</text>
</comment>
<organism evidence="17 18">
    <name type="scientific">Panicum virgatum</name>
    <name type="common">Blackwell switchgrass</name>
    <dbReference type="NCBI Taxonomy" id="38727"/>
    <lineage>
        <taxon>Eukaryota</taxon>
        <taxon>Viridiplantae</taxon>
        <taxon>Streptophyta</taxon>
        <taxon>Embryophyta</taxon>
        <taxon>Tracheophyta</taxon>
        <taxon>Spermatophyta</taxon>
        <taxon>Magnoliopsida</taxon>
        <taxon>Liliopsida</taxon>
        <taxon>Poales</taxon>
        <taxon>Poaceae</taxon>
        <taxon>PACMAD clade</taxon>
        <taxon>Panicoideae</taxon>
        <taxon>Panicodae</taxon>
        <taxon>Paniceae</taxon>
        <taxon>Panicinae</taxon>
        <taxon>Panicum</taxon>
        <taxon>Panicum sect. Hiantes</taxon>
    </lineage>
</organism>
<evidence type="ECO:0000256" key="7">
    <source>
        <dbReference type="ARBA" id="ARBA00022723"/>
    </source>
</evidence>
<dbReference type="GO" id="GO:0046872">
    <property type="term" value="F:metal ion binding"/>
    <property type="evidence" value="ECO:0007669"/>
    <property type="project" value="UniProtKB-KW"/>
</dbReference>
<feature type="binding site" evidence="14">
    <location>
        <position position="229"/>
    </location>
    <ligand>
        <name>Mg(2+)</name>
        <dbReference type="ChEBI" id="CHEBI:18420"/>
        <note>catalytic</note>
    </ligand>
</feature>
<dbReference type="EMBL" id="CM029042">
    <property type="protein sequence ID" value="KAG2616869.1"/>
    <property type="molecule type" value="Genomic_DNA"/>
</dbReference>
<dbReference type="SUPFAM" id="SSF53784">
    <property type="entry name" value="Phosphofructokinase"/>
    <property type="match status" value="1"/>
</dbReference>
<dbReference type="FunFam" id="3.40.50.450:FF:000002">
    <property type="entry name" value="ATP-dependent 6-phosphofructokinase"/>
    <property type="match status" value="1"/>
</dbReference>
<dbReference type="Gene3D" id="3.40.50.450">
    <property type="match status" value="1"/>
</dbReference>